<evidence type="ECO:0000259" key="7">
    <source>
        <dbReference type="Pfam" id="PF02687"/>
    </source>
</evidence>
<dbReference type="Pfam" id="PF12704">
    <property type="entry name" value="MacB_PCD"/>
    <property type="match status" value="2"/>
</dbReference>
<evidence type="ECO:0000259" key="8">
    <source>
        <dbReference type="Pfam" id="PF12704"/>
    </source>
</evidence>
<evidence type="ECO:0000256" key="2">
    <source>
        <dbReference type="ARBA" id="ARBA00022475"/>
    </source>
</evidence>
<evidence type="ECO:0000256" key="1">
    <source>
        <dbReference type="ARBA" id="ARBA00004651"/>
    </source>
</evidence>
<feature type="transmembrane region" description="Helical" evidence="6">
    <location>
        <begin position="673"/>
        <end position="697"/>
    </location>
</feature>
<name>A0A5B8V1U8_9SPHI</name>
<feature type="domain" description="ABC3 transporter permease C-terminal" evidence="7">
    <location>
        <begin position="676"/>
        <end position="783"/>
    </location>
</feature>
<evidence type="ECO:0000256" key="6">
    <source>
        <dbReference type="SAM" id="Phobius"/>
    </source>
</evidence>
<keyword evidence="5 6" id="KW-0472">Membrane</keyword>
<dbReference type="Pfam" id="PF02687">
    <property type="entry name" value="FtsX"/>
    <property type="match status" value="2"/>
</dbReference>
<evidence type="ECO:0000256" key="5">
    <source>
        <dbReference type="ARBA" id="ARBA00023136"/>
    </source>
</evidence>
<accession>A0A5B8V1U8</accession>
<dbReference type="AlphaFoldDB" id="A0A5B8V1U8"/>
<dbReference type="PANTHER" id="PTHR30572:SF18">
    <property type="entry name" value="ABC-TYPE MACROLIDE FAMILY EXPORT SYSTEM PERMEASE COMPONENT 2"/>
    <property type="match status" value="1"/>
</dbReference>
<protein>
    <submittedName>
        <fullName evidence="9">FtsX-like permease family protein</fullName>
    </submittedName>
</protein>
<feature type="domain" description="MacB-like periplasmic core" evidence="8">
    <location>
        <begin position="20"/>
        <end position="233"/>
    </location>
</feature>
<reference evidence="9 10" key="1">
    <citation type="journal article" date="2017" name="Curr. Microbiol.">
        <title>Mucilaginibacter ginsenosidivorans sp. nov., Isolated from Soil of Ginseng Field.</title>
        <authorList>
            <person name="Kim M.M."/>
            <person name="Siddiqi M.Z."/>
            <person name="Im W.T."/>
        </authorList>
    </citation>
    <scope>NUCLEOTIDE SEQUENCE [LARGE SCALE GENOMIC DNA]</scope>
    <source>
        <strain evidence="9 10">Gsoil 3017</strain>
    </source>
</reference>
<dbReference type="OrthoDB" id="1451596at2"/>
<feature type="transmembrane region" description="Helical" evidence="6">
    <location>
        <begin position="277"/>
        <end position="299"/>
    </location>
</feature>
<feature type="transmembrane region" description="Helical" evidence="6">
    <location>
        <begin position="374"/>
        <end position="401"/>
    </location>
</feature>
<feature type="transmembrane region" description="Helical" evidence="6">
    <location>
        <begin position="21"/>
        <end position="42"/>
    </location>
</feature>
<keyword evidence="2" id="KW-1003">Cell membrane</keyword>
<keyword evidence="3 6" id="KW-0812">Transmembrane</keyword>
<comment type="subcellular location">
    <subcellularLocation>
        <location evidence="1">Cell membrane</location>
        <topology evidence="1">Multi-pass membrane protein</topology>
    </subcellularLocation>
</comment>
<dbReference type="InterPro" id="IPR050250">
    <property type="entry name" value="Macrolide_Exporter_MacB"/>
</dbReference>
<evidence type="ECO:0000313" key="9">
    <source>
        <dbReference type="EMBL" id="QEC65410.1"/>
    </source>
</evidence>
<dbReference type="PANTHER" id="PTHR30572">
    <property type="entry name" value="MEMBRANE COMPONENT OF TRANSPORTER-RELATED"/>
    <property type="match status" value="1"/>
</dbReference>
<feature type="domain" description="MacB-like periplasmic core" evidence="8">
    <location>
        <begin position="481"/>
        <end position="635"/>
    </location>
</feature>
<feature type="transmembrane region" description="Helical" evidence="6">
    <location>
        <begin position="709"/>
        <end position="737"/>
    </location>
</feature>
<evidence type="ECO:0000313" key="10">
    <source>
        <dbReference type="Proteomes" id="UP000321479"/>
    </source>
</evidence>
<feature type="transmembrane region" description="Helical" evidence="6">
    <location>
        <begin position="324"/>
        <end position="354"/>
    </location>
</feature>
<feature type="transmembrane region" description="Helical" evidence="6">
    <location>
        <begin position="757"/>
        <end position="779"/>
    </location>
</feature>
<dbReference type="GO" id="GO:0022857">
    <property type="term" value="F:transmembrane transporter activity"/>
    <property type="evidence" value="ECO:0007669"/>
    <property type="project" value="TreeGrafter"/>
</dbReference>
<keyword evidence="4 6" id="KW-1133">Transmembrane helix</keyword>
<sequence length="796" mass="88150">MIYSYLKIAWRNLNKHRFFSLVNICGLAIGIAAFWVISLYVASEVSYDRYNRKADRIFRVAQHGQWSGGSFNLAITSIPYAPAMKADYPEVEDAVRIDMEGGGKITYGDKRIMAGDISIVDNSIFNIFSYHFLDGDPNTALAKPHCIVLTKTLAIKIFGDATSAVGKTVSFDKDDPNLVTAVIDDVPEYSTFKFSALRSFNDNLTGRWGAAGVFTYVLLKNADDYKKIEARSEQFYNKHLKNDLNNIHYQMELQPLTSIHLHSHLDYEMGNNGNITYVYVFGLVGLLILGIAVINYFNLTTARSSVRLREIGIRKVIGSDRKQLMLMFFSESVLFTTFATVIALVLVQAILPYFNHLSGKALDIWHFGLAKSLLLFAGFALVAGIISGIYPALFLSGFSTIPAIKGQLGNQSSTIAFRKSLVVFQFVTTIVMIVGSCIIYQQLNYVMNKDLGFNKSQMLTFHIHSREARSKMESIKAQLLQSPLIQSAASAGNPIGNNDIGLNDFNLGPDGNTAADTKLVETLIVDEDFIPAMQIKVAAGRNFIKGVSDSANNAVIINETLVNELGWKNPVGRRVRTGVDHGVITFSTIVGVVKDFNTYSLQHKIAPLVLTLPAQANDKDNLYVRLGKTNIPAAIKYMQDVYSRFDPENKIDYHFLDQNFANQYQSEQKQGNLLLIFTVLAISIACLGLFGLVTFTAQQRVKEIGIRKVLGASIASIVSLLSKELVQLVLMATLIASPIAWFAMSKWLQSFAYKTTIHWWIFIAAGAAAILIAFITVSIRSVKAALANPVKSLRSE</sequence>
<keyword evidence="10" id="KW-1185">Reference proteome</keyword>
<feature type="transmembrane region" description="Helical" evidence="6">
    <location>
        <begin position="421"/>
        <end position="441"/>
    </location>
</feature>
<dbReference type="RefSeq" id="WP_147034235.1">
    <property type="nucleotide sequence ID" value="NZ_CP042436.1"/>
</dbReference>
<dbReference type="GO" id="GO:0005886">
    <property type="term" value="C:plasma membrane"/>
    <property type="evidence" value="ECO:0007669"/>
    <property type="project" value="UniProtKB-SubCell"/>
</dbReference>
<feature type="domain" description="ABC3 transporter permease C-terminal" evidence="7">
    <location>
        <begin position="283"/>
        <end position="397"/>
    </location>
</feature>
<gene>
    <name evidence="9" type="ORF">FRZ54_23495</name>
</gene>
<organism evidence="9 10">
    <name type="scientific">Mucilaginibacter ginsenosidivorans</name>
    <dbReference type="NCBI Taxonomy" id="398053"/>
    <lineage>
        <taxon>Bacteria</taxon>
        <taxon>Pseudomonadati</taxon>
        <taxon>Bacteroidota</taxon>
        <taxon>Sphingobacteriia</taxon>
        <taxon>Sphingobacteriales</taxon>
        <taxon>Sphingobacteriaceae</taxon>
        <taxon>Mucilaginibacter</taxon>
    </lineage>
</organism>
<evidence type="ECO:0000256" key="3">
    <source>
        <dbReference type="ARBA" id="ARBA00022692"/>
    </source>
</evidence>
<dbReference type="Proteomes" id="UP000321479">
    <property type="component" value="Chromosome"/>
</dbReference>
<dbReference type="InterPro" id="IPR003838">
    <property type="entry name" value="ABC3_permease_C"/>
</dbReference>
<dbReference type="EMBL" id="CP042436">
    <property type="protein sequence ID" value="QEC65410.1"/>
    <property type="molecule type" value="Genomic_DNA"/>
</dbReference>
<proteinExistence type="predicted"/>
<evidence type="ECO:0000256" key="4">
    <source>
        <dbReference type="ARBA" id="ARBA00022989"/>
    </source>
</evidence>
<dbReference type="InterPro" id="IPR025857">
    <property type="entry name" value="MacB_PCD"/>
</dbReference>
<dbReference type="KEGG" id="mgin:FRZ54_23495"/>